<keyword evidence="2" id="KW-1185">Reference proteome</keyword>
<evidence type="ECO:0000313" key="1">
    <source>
        <dbReference type="EMBL" id="KAK5081241.1"/>
    </source>
</evidence>
<sequence>MLPLASIDHLKVDNHANANAVDYLLQLLERLTCGLFDTLSLLSTPAPSQASLKRHSYDFLQDLAKYARRIGIPELMPHEQWNKMPPLSQNQMTSTLTQAKKNARLISAEIEAKHPGNIDNLDTKTNAKYVWKQDKMTRTTIHDWTHYKITFEGEPRHAKEVALQIAKQLLFSGPSSPLLRDVAAEWCSKFVVKRIV</sequence>
<comment type="caution">
    <text evidence="1">The sequence shown here is derived from an EMBL/GenBank/DDBJ whole genome shotgun (WGS) entry which is preliminary data.</text>
</comment>
<evidence type="ECO:0000313" key="2">
    <source>
        <dbReference type="Proteomes" id="UP001309876"/>
    </source>
</evidence>
<reference evidence="1 2" key="1">
    <citation type="submission" date="2023-08" db="EMBL/GenBank/DDBJ databases">
        <title>Black Yeasts Isolated from many extreme environments.</title>
        <authorList>
            <person name="Coleine C."/>
            <person name="Stajich J.E."/>
            <person name="Selbmann L."/>
        </authorList>
    </citation>
    <scope>NUCLEOTIDE SEQUENCE [LARGE SCALE GENOMIC DNA]</scope>
    <source>
        <strain evidence="1 2">CCFEE 5910</strain>
    </source>
</reference>
<organism evidence="1 2">
    <name type="scientific">Lithohypha guttulata</name>
    <dbReference type="NCBI Taxonomy" id="1690604"/>
    <lineage>
        <taxon>Eukaryota</taxon>
        <taxon>Fungi</taxon>
        <taxon>Dikarya</taxon>
        <taxon>Ascomycota</taxon>
        <taxon>Pezizomycotina</taxon>
        <taxon>Eurotiomycetes</taxon>
        <taxon>Chaetothyriomycetidae</taxon>
        <taxon>Chaetothyriales</taxon>
        <taxon>Trichomeriaceae</taxon>
        <taxon>Lithohypha</taxon>
    </lineage>
</organism>
<gene>
    <name evidence="1" type="ORF">LTR05_008035</name>
</gene>
<name>A0AAN7STN5_9EURO</name>
<dbReference type="EMBL" id="JAVRRJ010000010">
    <property type="protein sequence ID" value="KAK5081241.1"/>
    <property type="molecule type" value="Genomic_DNA"/>
</dbReference>
<dbReference type="Proteomes" id="UP001309876">
    <property type="component" value="Unassembled WGS sequence"/>
</dbReference>
<protein>
    <submittedName>
        <fullName evidence="1">Uncharacterized protein</fullName>
    </submittedName>
</protein>
<accession>A0AAN7STN5</accession>
<dbReference type="AlphaFoldDB" id="A0AAN7STN5"/>
<proteinExistence type="predicted"/>